<feature type="transmembrane region" description="Helical" evidence="6">
    <location>
        <begin position="233"/>
        <end position="256"/>
    </location>
</feature>
<comment type="subcellular location">
    <subcellularLocation>
        <location evidence="1">Membrane</location>
        <topology evidence="1">Multi-pass membrane protein</topology>
    </subcellularLocation>
</comment>
<accession>A0A1F7J5L3</accession>
<feature type="transmembrane region" description="Helical" evidence="6">
    <location>
        <begin position="41"/>
        <end position="65"/>
    </location>
</feature>
<evidence type="ECO:0000313" key="8">
    <source>
        <dbReference type="Proteomes" id="UP000178558"/>
    </source>
</evidence>
<evidence type="ECO:0000313" key="7">
    <source>
        <dbReference type="EMBL" id="OGK50889.1"/>
    </source>
</evidence>
<proteinExistence type="predicted"/>
<keyword evidence="4 6" id="KW-1133">Transmembrane helix</keyword>
<dbReference type="Pfam" id="PF01566">
    <property type="entry name" value="Nramp"/>
    <property type="match status" value="1"/>
</dbReference>
<feature type="transmembrane region" description="Helical" evidence="6">
    <location>
        <begin position="350"/>
        <end position="372"/>
    </location>
</feature>
<feature type="transmembrane region" description="Helical" evidence="6">
    <location>
        <begin position="392"/>
        <end position="414"/>
    </location>
</feature>
<evidence type="ECO:0000256" key="4">
    <source>
        <dbReference type="ARBA" id="ARBA00022989"/>
    </source>
</evidence>
<dbReference type="GO" id="GO:0015086">
    <property type="term" value="F:cadmium ion transmembrane transporter activity"/>
    <property type="evidence" value="ECO:0007669"/>
    <property type="project" value="TreeGrafter"/>
</dbReference>
<dbReference type="InterPro" id="IPR001046">
    <property type="entry name" value="NRAMP_fam"/>
</dbReference>
<dbReference type="Proteomes" id="UP000178558">
    <property type="component" value="Unassembled WGS sequence"/>
</dbReference>
<feature type="transmembrane region" description="Helical" evidence="6">
    <location>
        <begin position="282"/>
        <end position="306"/>
    </location>
</feature>
<feature type="transmembrane region" description="Helical" evidence="6">
    <location>
        <begin position="89"/>
        <end position="109"/>
    </location>
</feature>
<keyword evidence="2" id="KW-0813">Transport</keyword>
<evidence type="ECO:0000256" key="5">
    <source>
        <dbReference type="ARBA" id="ARBA00023136"/>
    </source>
</evidence>
<evidence type="ECO:0000256" key="2">
    <source>
        <dbReference type="ARBA" id="ARBA00022448"/>
    </source>
</evidence>
<protein>
    <recommendedName>
        <fullName evidence="9">Mn transporter</fullName>
    </recommendedName>
</protein>
<keyword evidence="3 6" id="KW-0812">Transmembrane</keyword>
<evidence type="ECO:0000256" key="6">
    <source>
        <dbReference type="SAM" id="Phobius"/>
    </source>
</evidence>
<feature type="transmembrane region" description="Helical" evidence="6">
    <location>
        <begin position="326"/>
        <end position="344"/>
    </location>
</feature>
<dbReference type="GO" id="GO:0034755">
    <property type="term" value="P:iron ion transmembrane transport"/>
    <property type="evidence" value="ECO:0007669"/>
    <property type="project" value="TreeGrafter"/>
</dbReference>
<feature type="transmembrane region" description="Helical" evidence="6">
    <location>
        <begin position="154"/>
        <end position="172"/>
    </location>
</feature>
<dbReference type="PANTHER" id="PTHR11706:SF33">
    <property type="entry name" value="NATURAL RESISTANCE-ASSOCIATED MACROPHAGE PROTEIN 2"/>
    <property type="match status" value="1"/>
</dbReference>
<evidence type="ECO:0000256" key="3">
    <source>
        <dbReference type="ARBA" id="ARBA00022692"/>
    </source>
</evidence>
<dbReference type="AlphaFoldDB" id="A0A1F7J5L3"/>
<dbReference type="EMBL" id="MGAQ01000010">
    <property type="protein sequence ID" value="OGK50889.1"/>
    <property type="molecule type" value="Genomic_DNA"/>
</dbReference>
<evidence type="ECO:0000256" key="1">
    <source>
        <dbReference type="ARBA" id="ARBA00004141"/>
    </source>
</evidence>
<organism evidence="7 8">
    <name type="scientific">Candidatus Roizmanbacteria bacterium RIFCSPLOWO2_01_FULL_40_42</name>
    <dbReference type="NCBI Taxonomy" id="1802066"/>
    <lineage>
        <taxon>Bacteria</taxon>
        <taxon>Candidatus Roizmaniibacteriota</taxon>
    </lineage>
</organism>
<evidence type="ECO:0008006" key="9">
    <source>
        <dbReference type="Google" id="ProtNLM"/>
    </source>
</evidence>
<dbReference type="GO" id="GO:0005886">
    <property type="term" value="C:plasma membrane"/>
    <property type="evidence" value="ECO:0007669"/>
    <property type="project" value="TreeGrafter"/>
</dbReference>
<comment type="caution">
    <text evidence="7">The sequence shown here is derived from an EMBL/GenBank/DDBJ whole genome shotgun (WGS) entry which is preliminary data.</text>
</comment>
<feature type="transmembrane region" description="Helical" evidence="6">
    <location>
        <begin position="192"/>
        <end position="212"/>
    </location>
</feature>
<dbReference type="GO" id="GO:0005384">
    <property type="term" value="F:manganese ion transmembrane transporter activity"/>
    <property type="evidence" value="ECO:0007669"/>
    <property type="project" value="TreeGrafter"/>
</dbReference>
<sequence length="417" mass="46225">MNKIQLFLQRWKHRLFVFLLVLGPGLITAVADNDAGGVATYTVAAATFGMASQLLIIPTTILLAITQDVGARIAVVTRKGLGDLIREQFGIKISVLVFFIYFVVNQGVVLQNISGLKAAYQLFDLPWPAMLIGTCFLLILLVINFSYKRIQRIFLILIFFYFSYVLAAKLTNPDWIAIAKETLIPQRLGLDYWFTLIAVLGTTITAWGQFFVNSYVNDKKLSIEQLRYERAEIYLGALVTNFFSLMIAVAVSNTLFKSNVVVTSGEQAALALRPLAGDLASALFASGLFGASLLGLTIVPLATAYVFSELFGYEGSLDTNFKKGRLFYTFFSMQIIIALIIALIPSVSLFALTLFVDYLNGAILPLIFFFLIKFSEDKELMGKYILKGFSRFFLRLSAVVVTIAVVVSLVGKIFRLG</sequence>
<keyword evidence="5 6" id="KW-0472">Membrane</keyword>
<name>A0A1F7J5L3_9BACT</name>
<dbReference type="PANTHER" id="PTHR11706">
    <property type="entry name" value="SOLUTE CARRIER PROTEIN FAMILY 11 MEMBER"/>
    <property type="match status" value="1"/>
</dbReference>
<reference evidence="7 8" key="1">
    <citation type="journal article" date="2016" name="Nat. Commun.">
        <title>Thousands of microbial genomes shed light on interconnected biogeochemical processes in an aquifer system.</title>
        <authorList>
            <person name="Anantharaman K."/>
            <person name="Brown C.T."/>
            <person name="Hug L.A."/>
            <person name="Sharon I."/>
            <person name="Castelle C.J."/>
            <person name="Probst A.J."/>
            <person name="Thomas B.C."/>
            <person name="Singh A."/>
            <person name="Wilkins M.J."/>
            <person name="Karaoz U."/>
            <person name="Brodie E.L."/>
            <person name="Williams K.H."/>
            <person name="Hubbard S.S."/>
            <person name="Banfield J.F."/>
        </authorList>
    </citation>
    <scope>NUCLEOTIDE SEQUENCE [LARGE SCALE GENOMIC DNA]</scope>
</reference>
<gene>
    <name evidence="7" type="ORF">A3B50_01265</name>
</gene>
<feature type="transmembrane region" description="Helical" evidence="6">
    <location>
        <begin position="129"/>
        <end position="147"/>
    </location>
</feature>